<dbReference type="Proteomes" id="UP000194236">
    <property type="component" value="Unassembled WGS sequence"/>
</dbReference>
<dbReference type="OrthoDB" id="425344at2759"/>
<keyword evidence="5 12" id="KW-1133">Transmembrane helix</keyword>
<dbReference type="PROSITE" id="PS00980">
    <property type="entry name" value="G_PROTEIN_RECEP_F3_2"/>
    <property type="match status" value="1"/>
</dbReference>
<feature type="non-terminal residue" evidence="14">
    <location>
        <position position="1"/>
    </location>
</feature>
<comment type="subcellular location">
    <subcellularLocation>
        <location evidence="1">Cell membrane</location>
        <topology evidence="1">Multi-pass membrane protein</topology>
    </subcellularLocation>
</comment>
<dbReference type="EMBL" id="MUJZ01011683">
    <property type="protein sequence ID" value="OTF81801.1"/>
    <property type="molecule type" value="Genomic_DNA"/>
</dbReference>
<evidence type="ECO:0000313" key="14">
    <source>
        <dbReference type="EMBL" id="OTF81801.1"/>
    </source>
</evidence>
<keyword evidence="8 14" id="KW-0675">Receptor</keyword>
<dbReference type="InterPro" id="IPR017978">
    <property type="entry name" value="GPCR_3_C"/>
</dbReference>
<dbReference type="PROSITE" id="PS50259">
    <property type="entry name" value="G_PROTEIN_RECEP_F3_4"/>
    <property type="match status" value="1"/>
</dbReference>
<dbReference type="InterPro" id="IPR017979">
    <property type="entry name" value="GPCR_3_CS"/>
</dbReference>
<sequence length="364" mass="41973">DHLVLGLEQVAEGAITVELATTEVQEFDEYFANLTIEHNRRNPWFKEYWRDTYGCRFGDDPFENLTVPLCSQQFPTVTMGYKQESKVQFVVDAVYSFAHALHNAWLDLCESYEGYCTKLKELDGETFYKHYLLNVSFIDLAGTEIRFDKNGDGLGRYNIYNFQLNTSQQQYRSTNQYNYKKVGQWSDAGLELYLDELVFSIQSDDDNFQDIQVDSIDGYTRIVRVPESICSKPCKVGQIKIVQQGDRCCWICAACKPYEFVYNESTCEDCGEGRWPYPNKQSCYDLELRYMKWASMFAIVPIIIALIGLILTFFVIMIFVKYSDTPIVKASGRELSFILLGGIIFCYINTFILIAKPTLITCAI</sequence>
<keyword evidence="15" id="KW-1185">Reference proteome</keyword>
<protein>
    <submittedName>
        <fullName evidence="14">Metabotropic glutamate receptor-like protein</fullName>
    </submittedName>
</protein>
<evidence type="ECO:0000256" key="9">
    <source>
        <dbReference type="ARBA" id="ARBA00023180"/>
    </source>
</evidence>
<keyword evidence="6" id="KW-0297">G-protein coupled receptor</keyword>
<dbReference type="Pfam" id="PF00003">
    <property type="entry name" value="7tm_3"/>
    <property type="match status" value="1"/>
</dbReference>
<keyword evidence="4 12" id="KW-0812">Transmembrane</keyword>
<dbReference type="InterPro" id="IPR011500">
    <property type="entry name" value="GPCR_3_9-Cys_dom"/>
</dbReference>
<gene>
    <name evidence="14" type="ORF">BLA29_006310</name>
</gene>
<dbReference type="PANTHER" id="PTHR24060">
    <property type="entry name" value="METABOTROPIC GLUTAMATE RECEPTOR"/>
    <property type="match status" value="1"/>
</dbReference>
<dbReference type="Pfam" id="PF07562">
    <property type="entry name" value="NCD3G"/>
    <property type="match status" value="1"/>
</dbReference>
<evidence type="ECO:0000259" key="13">
    <source>
        <dbReference type="PROSITE" id="PS50259"/>
    </source>
</evidence>
<evidence type="ECO:0000256" key="7">
    <source>
        <dbReference type="ARBA" id="ARBA00023136"/>
    </source>
</evidence>
<dbReference type="InterPro" id="IPR000162">
    <property type="entry name" value="GPCR_3_mtglu_rcpt"/>
</dbReference>
<dbReference type="AlphaFoldDB" id="A0A1Y3BLC8"/>
<dbReference type="InterPro" id="IPR028082">
    <property type="entry name" value="Peripla_BP_I"/>
</dbReference>
<organism evidence="14 15">
    <name type="scientific">Euroglyphus maynei</name>
    <name type="common">Mayne's house dust mite</name>
    <dbReference type="NCBI Taxonomy" id="6958"/>
    <lineage>
        <taxon>Eukaryota</taxon>
        <taxon>Metazoa</taxon>
        <taxon>Ecdysozoa</taxon>
        <taxon>Arthropoda</taxon>
        <taxon>Chelicerata</taxon>
        <taxon>Arachnida</taxon>
        <taxon>Acari</taxon>
        <taxon>Acariformes</taxon>
        <taxon>Sarcoptiformes</taxon>
        <taxon>Astigmata</taxon>
        <taxon>Psoroptidia</taxon>
        <taxon>Analgoidea</taxon>
        <taxon>Pyroglyphidae</taxon>
        <taxon>Pyroglyphinae</taxon>
        <taxon>Euroglyphus</taxon>
    </lineage>
</organism>
<evidence type="ECO:0000256" key="1">
    <source>
        <dbReference type="ARBA" id="ARBA00004651"/>
    </source>
</evidence>
<evidence type="ECO:0000256" key="12">
    <source>
        <dbReference type="SAM" id="Phobius"/>
    </source>
</evidence>
<dbReference type="GO" id="GO:0005886">
    <property type="term" value="C:plasma membrane"/>
    <property type="evidence" value="ECO:0007669"/>
    <property type="project" value="UniProtKB-SubCell"/>
</dbReference>
<keyword evidence="9" id="KW-0325">Glycoprotein</keyword>
<keyword evidence="10" id="KW-0807">Transducer</keyword>
<evidence type="ECO:0000256" key="4">
    <source>
        <dbReference type="ARBA" id="ARBA00022692"/>
    </source>
</evidence>
<dbReference type="PRINTS" id="PR00593">
    <property type="entry name" value="MTABOTROPICR"/>
</dbReference>
<dbReference type="FunFam" id="2.10.50.30:FF:000001">
    <property type="entry name" value="metabotropic glutamate receptor 1"/>
    <property type="match status" value="1"/>
</dbReference>
<feature type="domain" description="G-protein coupled receptors family 3 profile" evidence="13">
    <location>
        <begin position="297"/>
        <end position="364"/>
    </location>
</feature>
<keyword evidence="3" id="KW-1003">Cell membrane</keyword>
<dbReference type="InterPro" id="IPR050726">
    <property type="entry name" value="mGluR"/>
</dbReference>
<name>A0A1Y3BLC8_EURMA</name>
<dbReference type="Gene3D" id="2.10.50.30">
    <property type="entry name" value="GPCR, family 3, nine cysteines domain"/>
    <property type="match status" value="1"/>
</dbReference>
<dbReference type="Gene3D" id="3.40.50.2300">
    <property type="match status" value="1"/>
</dbReference>
<evidence type="ECO:0000256" key="3">
    <source>
        <dbReference type="ARBA" id="ARBA00022475"/>
    </source>
</evidence>
<dbReference type="Pfam" id="PF01094">
    <property type="entry name" value="ANF_receptor"/>
    <property type="match status" value="1"/>
</dbReference>
<feature type="transmembrane region" description="Helical" evidence="12">
    <location>
        <begin position="296"/>
        <end position="320"/>
    </location>
</feature>
<evidence type="ECO:0000256" key="8">
    <source>
        <dbReference type="ARBA" id="ARBA00023170"/>
    </source>
</evidence>
<feature type="non-terminal residue" evidence="14">
    <location>
        <position position="364"/>
    </location>
</feature>
<evidence type="ECO:0000256" key="5">
    <source>
        <dbReference type="ARBA" id="ARBA00022989"/>
    </source>
</evidence>
<keyword evidence="7 12" id="KW-0472">Membrane</keyword>
<dbReference type="InterPro" id="IPR001828">
    <property type="entry name" value="ANF_lig-bd_rcpt"/>
</dbReference>
<comment type="similarity">
    <text evidence="2">Belongs to the G-protein coupled receptor 3 family.</text>
</comment>
<feature type="transmembrane region" description="Helical" evidence="12">
    <location>
        <begin position="335"/>
        <end position="355"/>
    </location>
</feature>
<dbReference type="InterPro" id="IPR038550">
    <property type="entry name" value="GPCR_3_9-Cys_sf"/>
</dbReference>
<proteinExistence type="inferred from homology"/>
<evidence type="ECO:0000256" key="11">
    <source>
        <dbReference type="ARBA" id="ARBA00054813"/>
    </source>
</evidence>
<comment type="caution">
    <text evidence="14">The sequence shown here is derived from an EMBL/GenBank/DDBJ whole genome shotgun (WGS) entry which is preliminary data.</text>
</comment>
<dbReference type="SUPFAM" id="SSF53822">
    <property type="entry name" value="Periplasmic binding protein-like I"/>
    <property type="match status" value="1"/>
</dbReference>
<comment type="function">
    <text evidence="11">G-protein coupled receptor for glutamate. Ligand binding causes a conformation change that triggers signaling via guanine nucleotide-binding proteins (G proteins) and modulates the activity of down-stream effectors.</text>
</comment>
<reference evidence="14 15" key="1">
    <citation type="submission" date="2017-03" db="EMBL/GenBank/DDBJ databases">
        <title>Genome Survey of Euroglyphus maynei.</title>
        <authorList>
            <person name="Arlian L.G."/>
            <person name="Morgan M.S."/>
            <person name="Rider S.D."/>
        </authorList>
    </citation>
    <scope>NUCLEOTIDE SEQUENCE [LARGE SCALE GENOMIC DNA]</scope>
    <source>
        <strain evidence="14">Arlian Lab</strain>
        <tissue evidence="14">Whole body</tissue>
    </source>
</reference>
<evidence type="ECO:0000256" key="2">
    <source>
        <dbReference type="ARBA" id="ARBA00007242"/>
    </source>
</evidence>
<accession>A0A1Y3BLC8</accession>
<evidence type="ECO:0000256" key="6">
    <source>
        <dbReference type="ARBA" id="ARBA00023040"/>
    </source>
</evidence>
<evidence type="ECO:0000256" key="10">
    <source>
        <dbReference type="ARBA" id="ARBA00023224"/>
    </source>
</evidence>
<evidence type="ECO:0000313" key="15">
    <source>
        <dbReference type="Proteomes" id="UP000194236"/>
    </source>
</evidence>
<dbReference type="GO" id="GO:0004930">
    <property type="term" value="F:G protein-coupled receptor activity"/>
    <property type="evidence" value="ECO:0007669"/>
    <property type="project" value="UniProtKB-KW"/>
</dbReference>